<dbReference type="Proteomes" id="UP000707535">
    <property type="component" value="Unassembled WGS sequence"/>
</dbReference>
<reference evidence="2" key="1">
    <citation type="journal article" date="2021" name="PeerJ">
        <title>Extensive microbial diversity within the chicken gut microbiome revealed by metagenomics and culture.</title>
        <authorList>
            <person name="Gilroy R."/>
            <person name="Ravi A."/>
            <person name="Getino M."/>
            <person name="Pursley I."/>
            <person name="Horton D.L."/>
            <person name="Alikhan N.F."/>
            <person name="Baker D."/>
            <person name="Gharbi K."/>
            <person name="Hall N."/>
            <person name="Watson M."/>
            <person name="Adriaenssens E.M."/>
            <person name="Foster-Nyarko E."/>
            <person name="Jarju S."/>
            <person name="Secka A."/>
            <person name="Antonio M."/>
            <person name="Oren A."/>
            <person name="Chaudhuri R.R."/>
            <person name="La Ragione R."/>
            <person name="Hildebrand F."/>
            <person name="Pallen M.J."/>
        </authorList>
    </citation>
    <scope>NUCLEOTIDE SEQUENCE</scope>
    <source>
        <strain evidence="2">CHK174-6876</strain>
    </source>
</reference>
<reference evidence="2" key="2">
    <citation type="submission" date="2021-09" db="EMBL/GenBank/DDBJ databases">
        <authorList>
            <person name="Gilroy R."/>
        </authorList>
    </citation>
    <scope>NUCLEOTIDE SEQUENCE</scope>
    <source>
        <strain evidence="2">CHK174-6876</strain>
    </source>
</reference>
<feature type="region of interest" description="Disordered" evidence="1">
    <location>
        <begin position="44"/>
        <end position="77"/>
    </location>
</feature>
<gene>
    <name evidence="2" type="ORF">K8V00_09940</name>
</gene>
<evidence type="ECO:0000313" key="2">
    <source>
        <dbReference type="EMBL" id="HJE97931.1"/>
    </source>
</evidence>
<keyword evidence="2" id="KW-0176">Collagen</keyword>
<dbReference type="Gene3D" id="1.20.5.320">
    <property type="entry name" value="6-Phosphogluconate Dehydrogenase, domain 3"/>
    <property type="match status" value="1"/>
</dbReference>
<evidence type="ECO:0000313" key="3">
    <source>
        <dbReference type="Proteomes" id="UP000707535"/>
    </source>
</evidence>
<protein>
    <submittedName>
        <fullName evidence="2">Collagen-like protein</fullName>
    </submittedName>
</protein>
<accession>A0A921FAH7</accession>
<sequence>MAYEQQEWGTYAYDESKSLAENIAAAKAVDALVTVDKIKHMEQGIANEQVGPQGEAGAPGKDGATGPAGSDAKQIKSGVINEDKSGIVTGITVTFTDNTTVDFSVNKATE</sequence>
<evidence type="ECO:0000256" key="1">
    <source>
        <dbReference type="SAM" id="MobiDB-lite"/>
    </source>
</evidence>
<name>A0A921FAH7_9LACO</name>
<organism evidence="2 3">
    <name type="scientific">Ligilactobacillus acidipiscis</name>
    <dbReference type="NCBI Taxonomy" id="89059"/>
    <lineage>
        <taxon>Bacteria</taxon>
        <taxon>Bacillati</taxon>
        <taxon>Bacillota</taxon>
        <taxon>Bacilli</taxon>
        <taxon>Lactobacillales</taxon>
        <taxon>Lactobacillaceae</taxon>
        <taxon>Ligilactobacillus</taxon>
    </lineage>
</organism>
<dbReference type="EMBL" id="DYXG01000095">
    <property type="protein sequence ID" value="HJE97931.1"/>
    <property type="molecule type" value="Genomic_DNA"/>
</dbReference>
<dbReference type="AlphaFoldDB" id="A0A921FAH7"/>
<proteinExistence type="predicted"/>
<comment type="caution">
    <text evidence="2">The sequence shown here is derived from an EMBL/GenBank/DDBJ whole genome shotgun (WGS) entry which is preliminary data.</text>
</comment>